<dbReference type="InterPro" id="IPR014710">
    <property type="entry name" value="RmlC-like_jellyroll"/>
</dbReference>
<dbReference type="PANTHER" id="PTHR40434:SF1">
    <property type="entry name" value="CUPIN TYPE-1 DOMAIN-CONTAINING PROTEIN"/>
    <property type="match status" value="1"/>
</dbReference>
<name>A0A3D8QJZ4_9HELO</name>
<organism evidence="1 2">
    <name type="scientific">Coleophoma cylindrospora</name>
    <dbReference type="NCBI Taxonomy" id="1849047"/>
    <lineage>
        <taxon>Eukaryota</taxon>
        <taxon>Fungi</taxon>
        <taxon>Dikarya</taxon>
        <taxon>Ascomycota</taxon>
        <taxon>Pezizomycotina</taxon>
        <taxon>Leotiomycetes</taxon>
        <taxon>Helotiales</taxon>
        <taxon>Dermateaceae</taxon>
        <taxon>Coleophoma</taxon>
    </lineage>
</organism>
<gene>
    <name evidence="1" type="ORF">BP6252_11471</name>
</gene>
<dbReference type="OrthoDB" id="5270965at2759"/>
<proteinExistence type="predicted"/>
<dbReference type="AlphaFoldDB" id="A0A3D8QJZ4"/>
<dbReference type="EMBL" id="PDLM01000014">
    <property type="protein sequence ID" value="RDW62038.1"/>
    <property type="molecule type" value="Genomic_DNA"/>
</dbReference>
<dbReference type="Gene3D" id="2.60.120.10">
    <property type="entry name" value="Jelly Rolls"/>
    <property type="match status" value="1"/>
</dbReference>
<keyword evidence="2" id="KW-1185">Reference proteome</keyword>
<dbReference type="InterPro" id="IPR011051">
    <property type="entry name" value="RmlC_Cupin_sf"/>
</dbReference>
<sequence>MKSQQDAEKEVQSWGFGSVFTWTDAPNFHYSPHSHRNLTTHLILKGEMTITYPKEQDALKTTYGVGSRVDVDAGKIHEVWIGEQGCTMVIGE</sequence>
<protein>
    <submittedName>
        <fullName evidence="1">RmlC-like cupin</fullName>
    </submittedName>
</protein>
<dbReference type="Proteomes" id="UP000256645">
    <property type="component" value="Unassembled WGS sequence"/>
</dbReference>
<dbReference type="SUPFAM" id="SSF51182">
    <property type="entry name" value="RmlC-like cupins"/>
    <property type="match status" value="1"/>
</dbReference>
<accession>A0A3D8QJZ4</accession>
<reference evidence="1 2" key="1">
    <citation type="journal article" date="2018" name="IMA Fungus">
        <title>IMA Genome-F 9: Draft genome sequence of Annulohypoxylon stygium, Aspergillus mulundensis, Berkeleyomyces basicola (syn. Thielaviopsis basicola), Ceratocystis smalleyi, two Cercospora beticola strains, Coleophoma cylindrospora, Fusarium fracticaudum, Phialophora cf. hyalina, and Morchella septimelata.</title>
        <authorList>
            <person name="Wingfield B.D."/>
            <person name="Bills G.F."/>
            <person name="Dong Y."/>
            <person name="Huang W."/>
            <person name="Nel W.J."/>
            <person name="Swalarsk-Parry B.S."/>
            <person name="Vaghefi N."/>
            <person name="Wilken P.M."/>
            <person name="An Z."/>
            <person name="de Beer Z.W."/>
            <person name="De Vos L."/>
            <person name="Chen L."/>
            <person name="Duong T.A."/>
            <person name="Gao Y."/>
            <person name="Hammerbacher A."/>
            <person name="Kikkert J.R."/>
            <person name="Li Y."/>
            <person name="Li H."/>
            <person name="Li K."/>
            <person name="Li Q."/>
            <person name="Liu X."/>
            <person name="Ma X."/>
            <person name="Naidoo K."/>
            <person name="Pethybridge S.J."/>
            <person name="Sun J."/>
            <person name="Steenkamp E.T."/>
            <person name="van der Nest M.A."/>
            <person name="van Wyk S."/>
            <person name="Wingfield M.J."/>
            <person name="Xiong C."/>
            <person name="Yue Q."/>
            <person name="Zhang X."/>
        </authorList>
    </citation>
    <scope>NUCLEOTIDE SEQUENCE [LARGE SCALE GENOMIC DNA]</scope>
    <source>
        <strain evidence="1 2">BP6252</strain>
    </source>
</reference>
<evidence type="ECO:0000313" key="1">
    <source>
        <dbReference type="EMBL" id="RDW62038.1"/>
    </source>
</evidence>
<comment type="caution">
    <text evidence="1">The sequence shown here is derived from an EMBL/GenBank/DDBJ whole genome shotgun (WGS) entry which is preliminary data.</text>
</comment>
<dbReference type="PANTHER" id="PTHR40434">
    <property type="entry name" value="CUPIN_2 DOMAIN-CONTAINING PROTEIN"/>
    <property type="match status" value="1"/>
</dbReference>
<evidence type="ECO:0000313" key="2">
    <source>
        <dbReference type="Proteomes" id="UP000256645"/>
    </source>
</evidence>